<gene>
    <name evidence="2" type="ORF">O4H49_01855</name>
</gene>
<keyword evidence="1" id="KW-0812">Transmembrane</keyword>
<evidence type="ECO:0000313" key="3">
    <source>
        <dbReference type="Proteomes" id="UP001069802"/>
    </source>
</evidence>
<evidence type="ECO:0000256" key="1">
    <source>
        <dbReference type="SAM" id="Phobius"/>
    </source>
</evidence>
<name>A0ABT4LEI7_9PROT</name>
<accession>A0ABT4LEI7</accession>
<protein>
    <submittedName>
        <fullName evidence="2">Uncharacterized protein</fullName>
    </submittedName>
</protein>
<dbReference type="RefSeq" id="WP_269421704.1">
    <property type="nucleotide sequence ID" value="NZ_JAPWGY010000001.1"/>
</dbReference>
<reference evidence="2" key="1">
    <citation type="submission" date="2022-12" db="EMBL/GenBank/DDBJ databases">
        <title>Bacterial isolates from different developmental stages of Nematostella vectensis.</title>
        <authorList>
            <person name="Fraune S."/>
        </authorList>
    </citation>
    <scope>NUCLEOTIDE SEQUENCE</scope>
    <source>
        <strain evidence="2">G21630-S1</strain>
    </source>
</reference>
<keyword evidence="1" id="KW-0472">Membrane</keyword>
<feature type="transmembrane region" description="Helical" evidence="1">
    <location>
        <begin position="6"/>
        <end position="26"/>
    </location>
</feature>
<proteinExistence type="predicted"/>
<comment type="caution">
    <text evidence="2">The sequence shown here is derived from an EMBL/GenBank/DDBJ whole genome shotgun (WGS) entry which is preliminary data.</text>
</comment>
<keyword evidence="1" id="KW-1133">Transmembrane helix</keyword>
<organism evidence="2 3">
    <name type="scientific">Kiloniella laminariae</name>
    <dbReference type="NCBI Taxonomy" id="454162"/>
    <lineage>
        <taxon>Bacteria</taxon>
        <taxon>Pseudomonadati</taxon>
        <taxon>Pseudomonadota</taxon>
        <taxon>Alphaproteobacteria</taxon>
        <taxon>Rhodospirillales</taxon>
        <taxon>Kiloniellaceae</taxon>
        <taxon>Kiloniella</taxon>
    </lineage>
</organism>
<dbReference type="EMBL" id="JAPWGY010000001">
    <property type="protein sequence ID" value="MCZ4279502.1"/>
    <property type="molecule type" value="Genomic_DNA"/>
</dbReference>
<dbReference type="Proteomes" id="UP001069802">
    <property type="component" value="Unassembled WGS sequence"/>
</dbReference>
<keyword evidence="3" id="KW-1185">Reference proteome</keyword>
<sequence>MPGPDLYETLSVMAGAAAVVGAAGWWATRPRVPGTIRWISPTAIQFLGVIVFVLMVPHLLGLLGGADLLQAISSQRGYRG</sequence>
<feature type="transmembrane region" description="Helical" evidence="1">
    <location>
        <begin position="38"/>
        <end position="60"/>
    </location>
</feature>
<evidence type="ECO:0000313" key="2">
    <source>
        <dbReference type="EMBL" id="MCZ4279502.1"/>
    </source>
</evidence>